<organism evidence="1 2">
    <name type="scientific">Chryseosolibacter histidini</name>
    <dbReference type="NCBI Taxonomy" id="2782349"/>
    <lineage>
        <taxon>Bacteria</taxon>
        <taxon>Pseudomonadati</taxon>
        <taxon>Bacteroidota</taxon>
        <taxon>Cytophagia</taxon>
        <taxon>Cytophagales</taxon>
        <taxon>Chryseotaleaceae</taxon>
        <taxon>Chryseosolibacter</taxon>
    </lineage>
</organism>
<name>A0AAP2GKX5_9BACT</name>
<comment type="caution">
    <text evidence="1">The sequence shown here is derived from an EMBL/GenBank/DDBJ whole genome shotgun (WGS) entry which is preliminary data.</text>
</comment>
<accession>A0AAP2GKX5</accession>
<reference evidence="1 2" key="1">
    <citation type="submission" date="2021-05" db="EMBL/GenBank/DDBJ databases">
        <title>A Polyphasic approach of four new species of the genus Ohtaekwangia: Ohtaekwangia histidinii sp. nov., Ohtaekwangia cretensis sp. nov., Ohtaekwangia indiensis sp. nov., Ohtaekwangia reichenbachii sp. nov. from diverse environment.</title>
        <authorList>
            <person name="Octaviana S."/>
        </authorList>
    </citation>
    <scope>NUCLEOTIDE SEQUENCE [LARGE SCALE GENOMIC DNA]</scope>
    <source>
        <strain evidence="1 2">PWU4</strain>
    </source>
</reference>
<keyword evidence="2" id="KW-1185">Reference proteome</keyword>
<gene>
    <name evidence="1" type="ORF">KK083_21655</name>
</gene>
<dbReference type="AlphaFoldDB" id="A0AAP2GKX5"/>
<dbReference type="Proteomes" id="UP001319200">
    <property type="component" value="Unassembled WGS sequence"/>
</dbReference>
<evidence type="ECO:0000313" key="2">
    <source>
        <dbReference type="Proteomes" id="UP001319200"/>
    </source>
</evidence>
<evidence type="ECO:0000313" key="1">
    <source>
        <dbReference type="EMBL" id="MBT1699519.1"/>
    </source>
</evidence>
<dbReference type="EMBL" id="JAHESF010000026">
    <property type="protein sequence ID" value="MBT1699519.1"/>
    <property type="molecule type" value="Genomic_DNA"/>
</dbReference>
<protein>
    <submittedName>
        <fullName evidence="1">Uncharacterized protein</fullName>
    </submittedName>
</protein>
<sequence>MVTALMLLAGSNLVAQVYSNKEVGKKNEVLIDSIKNTTWPYALPILGKKATSAGFNLPYPMGINVNYLWQRSDIVIENLRVGFNHGPMHDLSEVIRFDDATSNANAVNIRPDFWLLPFLNIYGIFARSNPSTEVDFGIYVPDADGNWNNVLSLNTEANFNATTFGFGVTPTIGVGGGWIALDMNFTWSDIPELQDPAFATVLGPRMGKSFKFRRPDQNIAIWVGGFRLHINTGTNGSVQLNEIFPTQDLQQKVDNGAVRVEDSRQQVDTWWGGLTPAEQKNPVNAAKYETANRALDAAGRFINSLDQALNDEQYASVQYSLDKRQKNMWNFIVGSQYQYNKHWMLRLEIGFFGSRQQLLGGLQYRFGI</sequence>
<proteinExistence type="predicted"/>